<feature type="repeat" description="TPR" evidence="3">
    <location>
        <begin position="30"/>
        <end position="63"/>
    </location>
</feature>
<dbReference type="InterPro" id="IPR019734">
    <property type="entry name" value="TPR_rpt"/>
</dbReference>
<dbReference type="EMBL" id="FOBS01000021">
    <property type="protein sequence ID" value="SEM54656.1"/>
    <property type="molecule type" value="Genomic_DNA"/>
</dbReference>
<name>A0A1H7Z8K4_9BACT</name>
<dbReference type="GO" id="GO:0000030">
    <property type="term" value="F:mannosyltransferase activity"/>
    <property type="evidence" value="ECO:0007669"/>
    <property type="project" value="TreeGrafter"/>
</dbReference>
<evidence type="ECO:0000313" key="5">
    <source>
        <dbReference type="Proteomes" id="UP000198744"/>
    </source>
</evidence>
<dbReference type="RefSeq" id="WP_093884108.1">
    <property type="nucleotide sequence ID" value="NZ_FOBS01000021.1"/>
</dbReference>
<feature type="repeat" description="TPR" evidence="3">
    <location>
        <begin position="101"/>
        <end position="134"/>
    </location>
</feature>
<dbReference type="Proteomes" id="UP000198744">
    <property type="component" value="Unassembled WGS sequence"/>
</dbReference>
<dbReference type="PANTHER" id="PTHR44227:SF3">
    <property type="entry name" value="PROTEIN O-MANNOSYL-TRANSFERASE TMTC4"/>
    <property type="match status" value="1"/>
</dbReference>
<gene>
    <name evidence="4" type="ORF">SAMN04489760_12117</name>
</gene>
<evidence type="ECO:0000256" key="2">
    <source>
        <dbReference type="ARBA" id="ARBA00022803"/>
    </source>
</evidence>
<dbReference type="GO" id="GO:0035269">
    <property type="term" value="P:protein O-linked glycosylation via mannose"/>
    <property type="evidence" value="ECO:0007669"/>
    <property type="project" value="TreeGrafter"/>
</dbReference>
<dbReference type="SUPFAM" id="SSF48452">
    <property type="entry name" value="TPR-like"/>
    <property type="match status" value="1"/>
</dbReference>
<keyword evidence="2 3" id="KW-0802">TPR repeat</keyword>
<sequence length="402" mass="44163">MEIQTAAEQTTADILFSSTTPTSSMIEYVSGQALSRGIDAYSDGDYEKAIKEFKLAISFDPYSDNALDAFDYLGSALDGNGDTEEAMRTYRQAIALFPTEDGFNTSLGNLLFADGQYDEALEQYKAAVSKNTSDSEIYYSLGQAYLTLEQYDKAEEQFKKVIQMSPNESASYYALGQTYREAGKYTDAEIQLNKALAIEQDFASAHYELGMLYAETEQIDKAQTELDFLAEEEGTDSESYSNLQYTIDENSAPRFIAAYVANLNLASGPGTKVSTLDTSLAEAGASKNYTMTFAFDKEMDTASVQNILNWNISRSTSSSTGGYYNWGAKVSSTEINLSSMPINVIYDSETLSAKITFKISQNASGNGTIDLSHLVFKFQGSDIYGNSMDTSADQYNRLSLVV</sequence>
<feature type="repeat" description="TPR" evidence="3">
    <location>
        <begin position="169"/>
        <end position="202"/>
    </location>
</feature>
<dbReference type="Gene3D" id="1.25.40.10">
    <property type="entry name" value="Tetratricopeptide repeat domain"/>
    <property type="match status" value="1"/>
</dbReference>
<dbReference type="InterPro" id="IPR011990">
    <property type="entry name" value="TPR-like_helical_dom_sf"/>
</dbReference>
<reference evidence="4 5" key="1">
    <citation type="submission" date="2016-10" db="EMBL/GenBank/DDBJ databases">
        <authorList>
            <person name="de Groot N.N."/>
        </authorList>
    </citation>
    <scope>NUCLEOTIDE SEQUENCE [LARGE SCALE GENOMIC DNA]</scope>
    <source>
        <strain evidence="4 5">DSM 8423</strain>
    </source>
</reference>
<keyword evidence="5" id="KW-1185">Reference proteome</keyword>
<dbReference type="OrthoDB" id="290946at2"/>
<evidence type="ECO:0000256" key="1">
    <source>
        <dbReference type="ARBA" id="ARBA00022737"/>
    </source>
</evidence>
<dbReference type="Pfam" id="PF14559">
    <property type="entry name" value="TPR_19"/>
    <property type="match status" value="1"/>
</dbReference>
<keyword evidence="1" id="KW-0677">Repeat</keyword>
<feature type="repeat" description="TPR" evidence="3">
    <location>
        <begin position="135"/>
        <end position="168"/>
    </location>
</feature>
<dbReference type="Pfam" id="PF13174">
    <property type="entry name" value="TPR_6"/>
    <property type="match status" value="1"/>
</dbReference>
<feature type="repeat" description="TPR" evidence="3">
    <location>
        <begin position="67"/>
        <end position="100"/>
    </location>
</feature>
<dbReference type="Pfam" id="PF13414">
    <property type="entry name" value="TPR_11"/>
    <property type="match status" value="1"/>
</dbReference>
<accession>A0A1H7Z8K4</accession>
<protein>
    <submittedName>
        <fullName evidence="4">Tfp pilus assembly protein PilF</fullName>
    </submittedName>
</protein>
<dbReference type="GO" id="GO:0030968">
    <property type="term" value="P:endoplasmic reticulum unfolded protein response"/>
    <property type="evidence" value="ECO:0007669"/>
    <property type="project" value="TreeGrafter"/>
</dbReference>
<dbReference type="AlphaFoldDB" id="A0A1H7Z8K4"/>
<proteinExistence type="predicted"/>
<dbReference type="SMART" id="SM00028">
    <property type="entry name" value="TPR"/>
    <property type="match status" value="6"/>
</dbReference>
<organism evidence="4 5">
    <name type="scientific">Syntrophus gentianae</name>
    <dbReference type="NCBI Taxonomy" id="43775"/>
    <lineage>
        <taxon>Bacteria</taxon>
        <taxon>Pseudomonadati</taxon>
        <taxon>Thermodesulfobacteriota</taxon>
        <taxon>Syntrophia</taxon>
        <taxon>Syntrophales</taxon>
        <taxon>Syntrophaceae</taxon>
        <taxon>Syntrophus</taxon>
    </lineage>
</organism>
<dbReference type="InterPro" id="IPR052346">
    <property type="entry name" value="O-mannosyl-transferase_TMTC"/>
</dbReference>
<dbReference type="PROSITE" id="PS50005">
    <property type="entry name" value="TPR"/>
    <property type="match status" value="5"/>
</dbReference>
<evidence type="ECO:0000313" key="4">
    <source>
        <dbReference type="EMBL" id="SEM54656.1"/>
    </source>
</evidence>
<dbReference type="PROSITE" id="PS50293">
    <property type="entry name" value="TPR_REGION"/>
    <property type="match status" value="1"/>
</dbReference>
<evidence type="ECO:0000256" key="3">
    <source>
        <dbReference type="PROSITE-ProRule" id="PRU00339"/>
    </source>
</evidence>
<dbReference type="PANTHER" id="PTHR44227">
    <property type="match status" value="1"/>
</dbReference>
<dbReference type="STRING" id="43775.SAMN04489760_12117"/>